<sequence length="381" mass="42132">MHALSDIIKKLLNGRPELAKSTADDGYTPLACAVSNNNLEIVKILLKHDPGLAYVKNRTGETPFHVAALNGFVPIAEEIISTCPDSAYITHEKYSTNALHIAINNEQPKFVDFILKTPQLHRLINRDDKDGDLPLHYAARKCNSEILRSLLSYKGQDYTANNANNNNAVDEVMAMKKLLKTLKWNESFTLVSSVIPSAWRNAAGDKAKKEIKKQAIQKVASLTARYTSNTSLVAALIATITFAAAFTLPGGFSNDPSDAGLPIFARKVAFQAFLISDTIAMCSSLAVAFLCILATWEDLDYLLNYRKTTRALMWCAYSATTVAFGTGLFTVMAPERLWLAIFILVLSCILPFISKIIGDWPKIMVRLRVGRQFRSDLVPNI</sequence>
<dbReference type="SUPFAM" id="SSF48403">
    <property type="entry name" value="Ankyrin repeat"/>
    <property type="match status" value="1"/>
</dbReference>
<dbReference type="InterPro" id="IPR036770">
    <property type="entry name" value="Ankyrin_rpt-contain_sf"/>
</dbReference>
<evidence type="ECO:0000256" key="6">
    <source>
        <dbReference type="ARBA" id="ARBA00023136"/>
    </source>
</evidence>
<dbReference type="Gene3D" id="1.25.40.20">
    <property type="entry name" value="Ankyrin repeat-containing domain"/>
    <property type="match status" value="1"/>
</dbReference>
<dbReference type="InterPro" id="IPR002110">
    <property type="entry name" value="Ankyrin_rpt"/>
</dbReference>
<dbReference type="Pfam" id="PF13962">
    <property type="entry name" value="PGG"/>
    <property type="match status" value="1"/>
</dbReference>
<evidence type="ECO:0000256" key="2">
    <source>
        <dbReference type="ARBA" id="ARBA00022692"/>
    </source>
</evidence>
<evidence type="ECO:0000256" key="1">
    <source>
        <dbReference type="ARBA" id="ARBA00004141"/>
    </source>
</evidence>
<evidence type="ECO:0000256" key="4">
    <source>
        <dbReference type="ARBA" id="ARBA00022989"/>
    </source>
</evidence>
<accession>A0AAV8GBJ5</accession>
<feature type="transmembrane region" description="Helical" evidence="8">
    <location>
        <begin position="337"/>
        <end position="358"/>
    </location>
</feature>
<dbReference type="Pfam" id="PF12796">
    <property type="entry name" value="Ank_2"/>
    <property type="match status" value="2"/>
</dbReference>
<organism evidence="10 11">
    <name type="scientific">Rhynchospora pubera</name>
    <dbReference type="NCBI Taxonomy" id="906938"/>
    <lineage>
        <taxon>Eukaryota</taxon>
        <taxon>Viridiplantae</taxon>
        <taxon>Streptophyta</taxon>
        <taxon>Embryophyta</taxon>
        <taxon>Tracheophyta</taxon>
        <taxon>Spermatophyta</taxon>
        <taxon>Magnoliopsida</taxon>
        <taxon>Liliopsida</taxon>
        <taxon>Poales</taxon>
        <taxon>Cyperaceae</taxon>
        <taxon>Cyperoideae</taxon>
        <taxon>Rhynchosporeae</taxon>
        <taxon>Rhynchospora</taxon>
    </lineage>
</organism>
<feature type="transmembrane region" description="Helical" evidence="8">
    <location>
        <begin position="232"/>
        <end position="252"/>
    </location>
</feature>
<name>A0AAV8GBJ5_9POAL</name>
<keyword evidence="3" id="KW-0677">Repeat</keyword>
<evidence type="ECO:0000313" key="10">
    <source>
        <dbReference type="EMBL" id="KAJ4801564.1"/>
    </source>
</evidence>
<dbReference type="EMBL" id="JAMFTS010000002">
    <property type="protein sequence ID" value="KAJ4801564.1"/>
    <property type="molecule type" value="Genomic_DNA"/>
</dbReference>
<comment type="caution">
    <text evidence="10">The sequence shown here is derived from an EMBL/GenBank/DDBJ whole genome shotgun (WGS) entry which is preliminary data.</text>
</comment>
<keyword evidence="2 8" id="KW-0812">Transmembrane</keyword>
<keyword evidence="4 8" id="KW-1133">Transmembrane helix</keyword>
<dbReference type="Proteomes" id="UP001140206">
    <property type="component" value="Chromosome 2"/>
</dbReference>
<dbReference type="AlphaFoldDB" id="A0AAV8GBJ5"/>
<dbReference type="PANTHER" id="PTHR24186">
    <property type="entry name" value="PROTEIN PHOSPHATASE 1 REGULATORY SUBUNIT"/>
    <property type="match status" value="1"/>
</dbReference>
<proteinExistence type="predicted"/>
<gene>
    <name evidence="10" type="ORF">LUZ62_052810</name>
</gene>
<dbReference type="PROSITE" id="PS50088">
    <property type="entry name" value="ANK_REPEAT"/>
    <property type="match status" value="2"/>
</dbReference>
<feature type="domain" description="PGG" evidence="9">
    <location>
        <begin position="227"/>
        <end position="330"/>
    </location>
</feature>
<evidence type="ECO:0000256" key="5">
    <source>
        <dbReference type="ARBA" id="ARBA00023043"/>
    </source>
</evidence>
<evidence type="ECO:0000256" key="7">
    <source>
        <dbReference type="PROSITE-ProRule" id="PRU00023"/>
    </source>
</evidence>
<keyword evidence="11" id="KW-1185">Reference proteome</keyword>
<dbReference type="SMART" id="SM00248">
    <property type="entry name" value="ANK"/>
    <property type="match status" value="4"/>
</dbReference>
<evidence type="ECO:0000256" key="3">
    <source>
        <dbReference type="ARBA" id="ARBA00022737"/>
    </source>
</evidence>
<feature type="transmembrane region" description="Helical" evidence="8">
    <location>
        <begin position="272"/>
        <end position="299"/>
    </location>
</feature>
<evidence type="ECO:0000259" key="9">
    <source>
        <dbReference type="Pfam" id="PF13962"/>
    </source>
</evidence>
<comment type="subcellular location">
    <subcellularLocation>
        <location evidence="1">Membrane</location>
        <topology evidence="1">Multi-pass membrane protein</topology>
    </subcellularLocation>
</comment>
<keyword evidence="5 7" id="KW-0040">ANK repeat</keyword>
<dbReference type="PROSITE" id="PS50297">
    <property type="entry name" value="ANK_REP_REGION"/>
    <property type="match status" value="2"/>
</dbReference>
<evidence type="ECO:0000313" key="11">
    <source>
        <dbReference type="Proteomes" id="UP001140206"/>
    </source>
</evidence>
<dbReference type="GO" id="GO:0005886">
    <property type="term" value="C:plasma membrane"/>
    <property type="evidence" value="ECO:0007669"/>
    <property type="project" value="TreeGrafter"/>
</dbReference>
<feature type="transmembrane region" description="Helical" evidence="8">
    <location>
        <begin position="311"/>
        <end position="331"/>
    </location>
</feature>
<feature type="repeat" description="ANK" evidence="7">
    <location>
        <begin position="25"/>
        <end position="57"/>
    </location>
</feature>
<dbReference type="PANTHER" id="PTHR24186:SF54">
    <property type="entry name" value="PGG DOMAIN-CONTAINING PROTEIN"/>
    <property type="match status" value="1"/>
</dbReference>
<evidence type="ECO:0000256" key="8">
    <source>
        <dbReference type="SAM" id="Phobius"/>
    </source>
</evidence>
<feature type="repeat" description="ANK" evidence="7">
    <location>
        <begin position="130"/>
        <end position="163"/>
    </location>
</feature>
<dbReference type="InterPro" id="IPR026961">
    <property type="entry name" value="PGG_dom"/>
</dbReference>
<keyword evidence="6 8" id="KW-0472">Membrane</keyword>
<protein>
    <submittedName>
        <fullName evidence="10">Ankyrin repeat family protein</fullName>
    </submittedName>
</protein>
<reference evidence="10" key="1">
    <citation type="submission" date="2022-08" db="EMBL/GenBank/DDBJ databases">
        <authorList>
            <person name="Marques A."/>
        </authorList>
    </citation>
    <scope>NUCLEOTIDE SEQUENCE</scope>
    <source>
        <strain evidence="10">RhyPub2mFocal</strain>
        <tissue evidence="10">Leaves</tissue>
    </source>
</reference>